<dbReference type="CDD" id="cd04179">
    <property type="entry name" value="DPM_DPG-synthase_like"/>
    <property type="match status" value="1"/>
</dbReference>
<dbReference type="Pfam" id="PF00535">
    <property type="entry name" value="Glycos_transf_2"/>
    <property type="match status" value="1"/>
</dbReference>
<protein>
    <submittedName>
        <fullName evidence="4">Glycosyl transferase</fullName>
    </submittedName>
</protein>
<feature type="transmembrane region" description="Helical" evidence="2">
    <location>
        <begin position="277"/>
        <end position="297"/>
    </location>
</feature>
<keyword evidence="4" id="KW-0808">Transferase</keyword>
<reference evidence="4 5" key="1">
    <citation type="submission" date="2018-06" db="EMBL/GenBank/DDBJ databases">
        <title>Draft genome sequence of Modestobacter versicolor CP153-2.</title>
        <authorList>
            <person name="Gundlapally S.R."/>
        </authorList>
    </citation>
    <scope>NUCLEOTIDE SEQUENCE [LARGE SCALE GENOMIC DNA]</scope>
    <source>
        <strain evidence="4 5">CP153-2</strain>
    </source>
</reference>
<evidence type="ECO:0000313" key="5">
    <source>
        <dbReference type="Proteomes" id="UP000247602"/>
    </source>
</evidence>
<gene>
    <name evidence="4" type="ORF">DMO24_01090</name>
</gene>
<dbReference type="AlphaFoldDB" id="A0A323VEV3"/>
<comment type="similarity">
    <text evidence="1">Belongs to the glycosyltransferase 2 family.</text>
</comment>
<dbReference type="SUPFAM" id="SSF53448">
    <property type="entry name" value="Nucleotide-diphospho-sugar transferases"/>
    <property type="match status" value="1"/>
</dbReference>
<sequence length="341" mass="37582">MVPRSERSRVTYEDVAVLIPCHNEATTIAEVVTGFRRHLPGARVVVCDNNSTDDTGALAVEAGADVIRETHRGKGYAVRRLFSDVDAAFFIMVDGDGTYDASAAPEMIRLMREDGVDTVLAAREARSDDGAAEFRVGHQWGNRVFSRTFAFLFDTSYSDVLTGYRGFSRRFVKSCPLLARGFEVEIELNAHGASLGMPWAELSTAYVERVTGSESKLNTYSDGARIFRRLFRLFRDFRPALSFGLPGLLLGLLGVIIVIPVLVTYQDTGTVPRFPTLFVVIGLFLAALVLGLVGAILERASRDRLERNRLAYLSVPAPWQHRGSHESQPFAVEAPVAAHLD</sequence>
<dbReference type="InterPro" id="IPR029044">
    <property type="entry name" value="Nucleotide-diphossugar_trans"/>
</dbReference>
<proteinExistence type="inferred from homology"/>
<evidence type="ECO:0000256" key="2">
    <source>
        <dbReference type="SAM" id="Phobius"/>
    </source>
</evidence>
<evidence type="ECO:0000313" key="4">
    <source>
        <dbReference type="EMBL" id="PZA23185.1"/>
    </source>
</evidence>
<dbReference type="PANTHER" id="PTHR48090">
    <property type="entry name" value="UNDECAPRENYL-PHOSPHATE 4-DEOXY-4-FORMAMIDO-L-ARABINOSE TRANSFERASE-RELATED"/>
    <property type="match status" value="1"/>
</dbReference>
<feature type="domain" description="Glycosyltransferase 2-like" evidence="3">
    <location>
        <begin position="17"/>
        <end position="173"/>
    </location>
</feature>
<dbReference type="InterPro" id="IPR050256">
    <property type="entry name" value="Glycosyltransferase_2"/>
</dbReference>
<keyword evidence="2" id="KW-1133">Transmembrane helix</keyword>
<keyword evidence="2" id="KW-0472">Membrane</keyword>
<evidence type="ECO:0000256" key="1">
    <source>
        <dbReference type="ARBA" id="ARBA00006739"/>
    </source>
</evidence>
<feature type="transmembrane region" description="Helical" evidence="2">
    <location>
        <begin position="240"/>
        <end position="265"/>
    </location>
</feature>
<keyword evidence="2" id="KW-0812">Transmembrane</keyword>
<evidence type="ECO:0000259" key="3">
    <source>
        <dbReference type="Pfam" id="PF00535"/>
    </source>
</evidence>
<name>A0A323VEV3_9ACTN</name>
<keyword evidence="5" id="KW-1185">Reference proteome</keyword>
<accession>A0A323VEV3</accession>
<dbReference type="OrthoDB" id="3177103at2"/>
<dbReference type="Gene3D" id="3.90.550.10">
    <property type="entry name" value="Spore Coat Polysaccharide Biosynthesis Protein SpsA, Chain A"/>
    <property type="match status" value="1"/>
</dbReference>
<comment type="caution">
    <text evidence="4">The sequence shown here is derived from an EMBL/GenBank/DDBJ whole genome shotgun (WGS) entry which is preliminary data.</text>
</comment>
<dbReference type="EMBL" id="QKNV01000010">
    <property type="protein sequence ID" value="PZA23185.1"/>
    <property type="molecule type" value="Genomic_DNA"/>
</dbReference>
<dbReference type="Proteomes" id="UP000247602">
    <property type="component" value="Unassembled WGS sequence"/>
</dbReference>
<dbReference type="InterPro" id="IPR001173">
    <property type="entry name" value="Glyco_trans_2-like"/>
</dbReference>
<dbReference type="GO" id="GO:0016740">
    <property type="term" value="F:transferase activity"/>
    <property type="evidence" value="ECO:0007669"/>
    <property type="project" value="UniProtKB-KW"/>
</dbReference>
<dbReference type="PANTHER" id="PTHR48090:SF7">
    <property type="entry name" value="RFBJ PROTEIN"/>
    <property type="match status" value="1"/>
</dbReference>
<organism evidence="4 5">
    <name type="scientific">Modestobacter versicolor</name>
    <dbReference type="NCBI Taxonomy" id="429133"/>
    <lineage>
        <taxon>Bacteria</taxon>
        <taxon>Bacillati</taxon>
        <taxon>Actinomycetota</taxon>
        <taxon>Actinomycetes</taxon>
        <taxon>Geodermatophilales</taxon>
        <taxon>Geodermatophilaceae</taxon>
        <taxon>Modestobacter</taxon>
    </lineage>
</organism>